<dbReference type="SUPFAM" id="SSF56112">
    <property type="entry name" value="Protein kinase-like (PK-like)"/>
    <property type="match status" value="1"/>
</dbReference>
<feature type="compositionally biased region" description="Basic and acidic residues" evidence="2">
    <location>
        <begin position="556"/>
        <end position="570"/>
    </location>
</feature>
<sequence length="680" mass="77683">MSETPSPAAKAVSIAAAPETIIIEDSRQTTALPRRASSSSHKPLARRRVPPSPALTPTAAVRDAIPKVALDQGSAERTEDYLTITGEHTLPGSNVVTQIREWLQHERKRRRERRERRRERRYQRHHKEEEESDGSADESLDALEALLEKSLVEKQQHHHQNQNQNQQQQRRKHVQRKRSLIGISAASDTEYASDGEAVVPTCEERLETVEELGMERFKEEVLKLAHTLKCKGWRRVPLDRWSEIGVKRISGALTNAVYMVSPPKEVPPPTSSASDVSLVKSGRVNKYPTSLLLRIYGPQVSHLIDRDTELSILRRLARQKIGPRLLGTFLNGRFEEFFPSSTLTKDDIRRPEVSRHIAKRLKELHEGIEVLPSERDAGPIVWKNWEKWETRASEVIARYESHRSGSANQLLGSSWSTFASAVQTYRSWLTARCGGEEGVRRQLVFAHNDTQYGNILRLQTATNSPLLLPSNEHRQLIVIDFEYASPNTAAWEFANHFCEWMSDYHDPANPHIIHVKRYPTIKEQRNFLRAYVEHSLRSGRASNPPSNRNSGVFDLDGGKTGRAVEEEERKREEKILAEVERLREETRVWRVAVHAMWMVWGIVQAKDELADRNDEASSGSNTDGDAEDQVDNEEEEGFDYFGYAREKAGLFWSDLEELGVLREVDGVEEPPRWAKKIVEV</sequence>
<evidence type="ECO:0000313" key="5">
    <source>
        <dbReference type="Proteomes" id="UP000298138"/>
    </source>
</evidence>
<evidence type="ECO:0000259" key="3">
    <source>
        <dbReference type="Pfam" id="PF04428"/>
    </source>
</evidence>
<dbReference type="InterPro" id="IPR007521">
    <property type="entry name" value="Choline_kin_N"/>
</dbReference>
<evidence type="ECO:0000256" key="2">
    <source>
        <dbReference type="SAM" id="MobiDB-lite"/>
    </source>
</evidence>
<dbReference type="Proteomes" id="UP000298138">
    <property type="component" value="Unassembled WGS sequence"/>
</dbReference>
<protein>
    <submittedName>
        <fullName evidence="4">Kinase-like protein</fullName>
    </submittedName>
</protein>
<dbReference type="FunCoup" id="A0A4S2MQN5">
    <property type="interactions" value="359"/>
</dbReference>
<dbReference type="PANTHER" id="PTHR22603">
    <property type="entry name" value="CHOLINE/ETHANOALAMINE KINASE"/>
    <property type="match status" value="1"/>
</dbReference>
<feature type="domain" description="Choline kinase N-terminal" evidence="3">
    <location>
        <begin position="193"/>
        <end position="239"/>
    </location>
</feature>
<dbReference type="Pfam" id="PF04428">
    <property type="entry name" value="Choline_kin_N"/>
    <property type="match status" value="1"/>
</dbReference>
<keyword evidence="4" id="KW-0418">Kinase</keyword>
<evidence type="ECO:0000256" key="1">
    <source>
        <dbReference type="ARBA" id="ARBA00038211"/>
    </source>
</evidence>
<dbReference type="OrthoDB" id="10267235at2759"/>
<accession>A0A4S2MQN5</accession>
<dbReference type="InterPro" id="IPR011009">
    <property type="entry name" value="Kinase-like_dom_sf"/>
</dbReference>
<keyword evidence="4" id="KW-0808">Transferase</keyword>
<proteinExistence type="inferred from homology"/>
<organism evidence="4 5">
    <name type="scientific">Ascodesmis nigricans</name>
    <dbReference type="NCBI Taxonomy" id="341454"/>
    <lineage>
        <taxon>Eukaryota</taxon>
        <taxon>Fungi</taxon>
        <taxon>Dikarya</taxon>
        <taxon>Ascomycota</taxon>
        <taxon>Pezizomycotina</taxon>
        <taxon>Pezizomycetes</taxon>
        <taxon>Pezizales</taxon>
        <taxon>Ascodesmidaceae</taxon>
        <taxon>Ascodesmis</taxon>
    </lineage>
</organism>
<dbReference type="AlphaFoldDB" id="A0A4S2MQN5"/>
<feature type="region of interest" description="Disordered" evidence="2">
    <location>
        <begin position="25"/>
        <end position="60"/>
    </location>
</feature>
<dbReference type="EMBL" id="ML220132">
    <property type="protein sequence ID" value="TGZ79395.1"/>
    <property type="molecule type" value="Genomic_DNA"/>
</dbReference>
<dbReference type="STRING" id="341454.A0A4S2MQN5"/>
<feature type="region of interest" description="Disordered" evidence="2">
    <location>
        <begin position="538"/>
        <end position="570"/>
    </location>
</feature>
<feature type="compositionally biased region" description="Polar residues" evidence="2">
    <location>
        <begin position="540"/>
        <end position="550"/>
    </location>
</feature>
<dbReference type="InParanoid" id="A0A4S2MQN5"/>
<dbReference type="Gene3D" id="3.90.1200.10">
    <property type="match status" value="1"/>
</dbReference>
<dbReference type="GO" id="GO:0006646">
    <property type="term" value="P:phosphatidylethanolamine biosynthetic process"/>
    <property type="evidence" value="ECO:0007669"/>
    <property type="project" value="TreeGrafter"/>
</dbReference>
<dbReference type="GO" id="GO:0004103">
    <property type="term" value="F:choline kinase activity"/>
    <property type="evidence" value="ECO:0007669"/>
    <property type="project" value="TreeGrafter"/>
</dbReference>
<name>A0A4S2MQN5_9PEZI</name>
<keyword evidence="5" id="KW-1185">Reference proteome</keyword>
<evidence type="ECO:0000313" key="4">
    <source>
        <dbReference type="EMBL" id="TGZ79395.1"/>
    </source>
</evidence>
<dbReference type="PANTHER" id="PTHR22603:SF93">
    <property type="entry name" value="RE24176P"/>
    <property type="match status" value="1"/>
</dbReference>
<dbReference type="Gene3D" id="3.30.200.20">
    <property type="entry name" value="Phosphorylase Kinase, domain 1"/>
    <property type="match status" value="1"/>
</dbReference>
<feature type="compositionally biased region" description="Basic residues" evidence="2">
    <location>
        <begin position="169"/>
        <end position="179"/>
    </location>
</feature>
<feature type="region of interest" description="Disordered" evidence="2">
    <location>
        <begin position="611"/>
        <end position="632"/>
    </location>
</feature>
<dbReference type="GO" id="GO:0005737">
    <property type="term" value="C:cytoplasm"/>
    <property type="evidence" value="ECO:0007669"/>
    <property type="project" value="TreeGrafter"/>
</dbReference>
<dbReference type="GO" id="GO:0004305">
    <property type="term" value="F:ethanolamine kinase activity"/>
    <property type="evidence" value="ECO:0007669"/>
    <property type="project" value="TreeGrafter"/>
</dbReference>
<feature type="compositionally biased region" description="Basic residues" evidence="2">
    <location>
        <begin position="106"/>
        <end position="125"/>
    </location>
</feature>
<dbReference type="Pfam" id="PF01633">
    <property type="entry name" value="Choline_kinase"/>
    <property type="match status" value="1"/>
</dbReference>
<comment type="similarity">
    <text evidence="1">Belongs to the choline/ethanolamine kinase family.</text>
</comment>
<gene>
    <name evidence="4" type="ORF">EX30DRAFT_342482</name>
</gene>
<dbReference type="CDD" id="cd05157">
    <property type="entry name" value="ETNK_euk"/>
    <property type="match status" value="1"/>
</dbReference>
<feature type="region of interest" description="Disordered" evidence="2">
    <location>
        <begin position="153"/>
        <end position="196"/>
    </location>
</feature>
<feature type="region of interest" description="Disordered" evidence="2">
    <location>
        <begin position="105"/>
        <end position="138"/>
    </location>
</feature>
<reference evidence="4 5" key="1">
    <citation type="submission" date="2019-04" db="EMBL/GenBank/DDBJ databases">
        <title>Comparative genomics and transcriptomics to analyze fruiting body development in filamentous ascomycetes.</title>
        <authorList>
            <consortium name="DOE Joint Genome Institute"/>
            <person name="Lutkenhaus R."/>
            <person name="Traeger S."/>
            <person name="Breuer J."/>
            <person name="Kuo A."/>
            <person name="Lipzen A."/>
            <person name="Pangilinan J."/>
            <person name="Dilworth D."/>
            <person name="Sandor L."/>
            <person name="Poggeler S."/>
            <person name="Barry K."/>
            <person name="Grigoriev I.V."/>
            <person name="Nowrousian M."/>
        </authorList>
    </citation>
    <scope>NUCLEOTIDE SEQUENCE [LARGE SCALE GENOMIC DNA]</scope>
    <source>
        <strain evidence="4 5">CBS 389.68</strain>
    </source>
</reference>
<feature type="compositionally biased region" description="Polar residues" evidence="2">
    <location>
        <begin position="28"/>
        <end position="41"/>
    </location>
</feature>